<dbReference type="Gene3D" id="3.20.20.70">
    <property type="entry name" value="Aldolase class I"/>
    <property type="match status" value="1"/>
</dbReference>
<dbReference type="GO" id="GO:0102573">
    <property type="term" value="F:aminodeoxyfutalosine synthase activity"/>
    <property type="evidence" value="ECO:0007669"/>
    <property type="project" value="UniProtKB-EC"/>
</dbReference>
<dbReference type="EMBL" id="DSFP01000068">
    <property type="protein sequence ID" value="HEW46639.1"/>
    <property type="molecule type" value="Genomic_DNA"/>
</dbReference>
<dbReference type="InterPro" id="IPR034405">
    <property type="entry name" value="F420"/>
</dbReference>
<accession>A0A7C2VBC2</accession>
<evidence type="ECO:0000256" key="5">
    <source>
        <dbReference type="ARBA" id="ARBA00023014"/>
    </source>
</evidence>
<feature type="binding site" evidence="6 7">
    <location>
        <position position="76"/>
    </location>
    <ligand>
        <name>[4Fe-4S] cluster</name>
        <dbReference type="ChEBI" id="CHEBI:49883"/>
        <note>4Fe-4S-S-AdoMet</note>
    </ligand>
</feature>
<dbReference type="PANTHER" id="PTHR43076">
    <property type="entry name" value="FO SYNTHASE (COFH)"/>
    <property type="match status" value="1"/>
</dbReference>
<feature type="binding site" evidence="6 7">
    <location>
        <position position="80"/>
    </location>
    <ligand>
        <name>[4Fe-4S] cluster</name>
        <dbReference type="ChEBI" id="CHEBI:49883"/>
        <note>4Fe-4S-S-AdoMet</note>
    </ligand>
</feature>
<dbReference type="PANTHER" id="PTHR43076:SF7">
    <property type="entry name" value="AMINODEOXYFUTALOSINE SYNTHASE"/>
    <property type="match status" value="1"/>
</dbReference>
<evidence type="ECO:0000256" key="8">
    <source>
        <dbReference type="PIRSR" id="PIRSR004762-2"/>
    </source>
</evidence>
<dbReference type="SFLD" id="SFLDG01389">
    <property type="entry name" value="menaquinone_synthsis_involved"/>
    <property type="match status" value="1"/>
</dbReference>
<dbReference type="PROSITE" id="PS51918">
    <property type="entry name" value="RADICAL_SAM"/>
    <property type="match status" value="1"/>
</dbReference>
<dbReference type="SUPFAM" id="SSF102114">
    <property type="entry name" value="Radical SAM enzymes"/>
    <property type="match status" value="1"/>
</dbReference>
<keyword evidence="1 6" id="KW-0004">4Fe-4S</keyword>
<comment type="caution">
    <text evidence="10">The sequence shown here is derived from an EMBL/GenBank/DDBJ whole genome shotgun (WGS) entry which is preliminary data.</text>
</comment>
<comment type="cofactor">
    <cofactor evidence="6 7">
        <name>[4Fe-4S] cluster</name>
        <dbReference type="ChEBI" id="CHEBI:49883"/>
    </cofactor>
    <text evidence="6 7">Binds 1 [4Fe-4S] cluster. The cluster is coordinated with 3 cysteines and an exchangeable S-adenosyl-L-methionine.</text>
</comment>
<dbReference type="EC" id="2.5.1.120" evidence="6"/>
<dbReference type="HAMAP" id="MF_00993">
    <property type="entry name" value="MqnE"/>
    <property type="match status" value="1"/>
</dbReference>
<evidence type="ECO:0000256" key="1">
    <source>
        <dbReference type="ARBA" id="ARBA00022485"/>
    </source>
</evidence>
<dbReference type="InterPro" id="IPR058240">
    <property type="entry name" value="rSAM_sf"/>
</dbReference>
<dbReference type="SFLD" id="SFLDG01064">
    <property type="entry name" value="F420__menaquinone_cofactor_bio"/>
    <property type="match status" value="1"/>
</dbReference>
<dbReference type="InterPro" id="IPR006638">
    <property type="entry name" value="Elp3/MiaA/NifB-like_rSAM"/>
</dbReference>
<gene>
    <name evidence="6 10" type="primary">mqnE</name>
    <name evidence="10" type="ORF">ENO47_08265</name>
</gene>
<organism evidence="10">
    <name type="scientific">Hydrogenobacter sp</name>
    <dbReference type="NCBI Taxonomy" id="2152829"/>
    <lineage>
        <taxon>Bacteria</taxon>
        <taxon>Pseudomonadati</taxon>
        <taxon>Aquificota</taxon>
        <taxon>Aquificia</taxon>
        <taxon>Aquificales</taxon>
        <taxon>Aquificaceae</taxon>
        <taxon>Hydrogenobacter</taxon>
    </lineage>
</organism>
<dbReference type="AlphaFoldDB" id="A0A7C2VBC2"/>
<evidence type="ECO:0000256" key="4">
    <source>
        <dbReference type="ARBA" id="ARBA00023004"/>
    </source>
</evidence>
<dbReference type="InterPro" id="IPR013785">
    <property type="entry name" value="Aldolase_TIM"/>
</dbReference>
<evidence type="ECO:0000256" key="2">
    <source>
        <dbReference type="ARBA" id="ARBA00022691"/>
    </source>
</evidence>
<keyword evidence="4 6" id="KW-0408">Iron</keyword>
<dbReference type="GO" id="GO:0051539">
    <property type="term" value="F:4 iron, 4 sulfur cluster binding"/>
    <property type="evidence" value="ECO:0007669"/>
    <property type="project" value="UniProtKB-KW"/>
</dbReference>
<dbReference type="NCBIfam" id="TIGR03700">
    <property type="entry name" value="mena_SCO4494"/>
    <property type="match status" value="1"/>
</dbReference>
<comment type="function">
    <text evidence="6">Radical SAM enzyme that catalyzes the addition of the adenosyl radical to the double bond of 3-[(1-carboxyvinyl)oxy]benzoate, leading to aminodeoxyfutalosine (AFL), a key intermediate in the formation of menaquinone (MK, vitamin K2) from chorismate.</text>
</comment>
<sequence length="370" mass="42300">MFKVEKIVERVKDKSLRDIGEKVLEDKRISPQEAVRLFYEADLAYVGALAEYINRKKNGMFAYFIVNRQINPTNICIYQCNFCSFGVLKSDPRAYEMSLDEVLKKVEETYKMGGREVHIVGGIPPHWRYEDYINLVREIKSAFPDMVVKAWTAIEIHHMSKISGKSYEEVLLDLKAVGLEAIPGGGAEIFSERVRKIIAPYKANAEEYLEVHRRAHRLGIPTNATMLYGHLETYEERVEHMERLRDLQDETGGFQVFIPLAYWPEGTRIGGKRTSSVDDLKTIAISRIFLDNFEHIKAYWVTLGERVAQVALNMGADDLDGTIQEEKIVHSAGTKSALGHTKDRLIKLIRDAGKIPVERDTFYKPVAIYP</sequence>
<evidence type="ECO:0000256" key="6">
    <source>
        <dbReference type="HAMAP-Rule" id="MF_00993"/>
    </source>
</evidence>
<dbReference type="InterPro" id="IPR007197">
    <property type="entry name" value="rSAM"/>
</dbReference>
<dbReference type="UniPathway" id="UPA00079"/>
<comment type="catalytic activity">
    <reaction evidence="6">
        <text>3-[(1-carboxyvinyl)-oxy]benzoate + S-adenosyl-L-methionine + H2O = 6-amino-6-deoxyfutalosine + hydrogencarbonate + L-methionine + H(+)</text>
        <dbReference type="Rhea" id="RHEA:33075"/>
        <dbReference type="ChEBI" id="CHEBI:15377"/>
        <dbReference type="ChEBI" id="CHEBI:15378"/>
        <dbReference type="ChEBI" id="CHEBI:17544"/>
        <dbReference type="ChEBI" id="CHEBI:57844"/>
        <dbReference type="ChEBI" id="CHEBI:59789"/>
        <dbReference type="ChEBI" id="CHEBI:64286"/>
        <dbReference type="ChEBI" id="CHEBI:76981"/>
        <dbReference type="EC" id="2.5.1.120"/>
    </reaction>
</comment>
<dbReference type="InterPro" id="IPR020050">
    <property type="entry name" value="FO_synthase_su2"/>
</dbReference>
<name>A0A7C2VBC2_9AQUI</name>
<dbReference type="GO" id="GO:0005506">
    <property type="term" value="F:iron ion binding"/>
    <property type="evidence" value="ECO:0007669"/>
    <property type="project" value="UniProtKB-UniRule"/>
</dbReference>
<keyword evidence="2 6" id="KW-0949">S-adenosyl-L-methionine</keyword>
<proteinExistence type="inferred from homology"/>
<dbReference type="SFLD" id="SFLDF00342">
    <property type="entry name" value="cyclic_dehypoxanthine_futalosi"/>
    <property type="match status" value="1"/>
</dbReference>
<evidence type="ECO:0000313" key="10">
    <source>
        <dbReference type="EMBL" id="HEW46639.1"/>
    </source>
</evidence>
<comment type="similarity">
    <text evidence="6">Belongs to the radical SAM superfamily. MqnE family.</text>
</comment>
<feature type="binding site" evidence="8">
    <location>
        <position position="82"/>
    </location>
    <ligand>
        <name>S-adenosyl-L-methionine</name>
        <dbReference type="ChEBI" id="CHEBI:59789"/>
    </ligand>
</feature>
<dbReference type="InterPro" id="IPR045567">
    <property type="entry name" value="CofH/MnqC-like_C"/>
</dbReference>
<feature type="binding site" evidence="8">
    <location>
        <position position="188"/>
    </location>
    <ligand>
        <name>S-adenosyl-L-methionine</name>
        <dbReference type="ChEBI" id="CHEBI:59789"/>
    </ligand>
</feature>
<keyword evidence="3 6" id="KW-0479">Metal-binding</keyword>
<protein>
    <recommendedName>
        <fullName evidence="6">Aminodeoxyfutalosine synthase</fullName>
        <shortName evidence="6">AFL synthase</shortName>
        <shortName evidence="6">Aminofutalosine synthase</shortName>
        <ecNumber evidence="6">2.5.1.120</ecNumber>
    </recommendedName>
    <alternativeName>
        <fullName evidence="6">Menaquinone biosynthetic enzyme MqnE</fullName>
    </alternativeName>
</protein>
<dbReference type="InterPro" id="IPR022432">
    <property type="entry name" value="MqnE"/>
</dbReference>
<keyword evidence="6" id="KW-0808">Transferase</keyword>
<dbReference type="SMART" id="SM00729">
    <property type="entry name" value="Elp3"/>
    <property type="match status" value="1"/>
</dbReference>
<evidence type="ECO:0000256" key="3">
    <source>
        <dbReference type="ARBA" id="ARBA00022723"/>
    </source>
</evidence>
<evidence type="ECO:0000256" key="7">
    <source>
        <dbReference type="PIRSR" id="PIRSR004762-1"/>
    </source>
</evidence>
<reference evidence="10" key="1">
    <citation type="journal article" date="2020" name="mSystems">
        <title>Genome- and Community-Level Interaction Insights into Carbon Utilization and Element Cycling Functions of Hydrothermarchaeota in Hydrothermal Sediment.</title>
        <authorList>
            <person name="Zhou Z."/>
            <person name="Liu Y."/>
            <person name="Xu W."/>
            <person name="Pan J."/>
            <person name="Luo Z.H."/>
            <person name="Li M."/>
        </authorList>
    </citation>
    <scope>NUCLEOTIDE SEQUENCE [LARGE SCALE GENOMIC DNA]</scope>
    <source>
        <strain evidence="10">SpSt-132</strain>
    </source>
</reference>
<evidence type="ECO:0000259" key="9">
    <source>
        <dbReference type="PROSITE" id="PS51918"/>
    </source>
</evidence>
<feature type="binding site" evidence="6 7">
    <location>
        <position position="83"/>
    </location>
    <ligand>
        <name>[4Fe-4S] cluster</name>
        <dbReference type="ChEBI" id="CHEBI:49883"/>
        <note>4Fe-4S-S-AdoMet</note>
    </ligand>
</feature>
<dbReference type="GO" id="GO:0044689">
    <property type="term" value="F:7,8-didemethyl-8-hydroxy-5-deazariboflavin synthase activity"/>
    <property type="evidence" value="ECO:0007669"/>
    <property type="project" value="TreeGrafter"/>
</dbReference>
<keyword evidence="5 6" id="KW-0411">Iron-sulfur</keyword>
<comment type="pathway">
    <text evidence="6">Quinol/quinone metabolism; menaquinone biosynthesis.</text>
</comment>
<dbReference type="Pfam" id="PF04055">
    <property type="entry name" value="Radical_SAM"/>
    <property type="match status" value="1"/>
</dbReference>
<dbReference type="CDD" id="cd01335">
    <property type="entry name" value="Radical_SAM"/>
    <property type="match status" value="1"/>
</dbReference>
<dbReference type="Pfam" id="PF19288">
    <property type="entry name" value="CofH_C"/>
    <property type="match status" value="1"/>
</dbReference>
<dbReference type="PIRSF" id="PIRSF004762">
    <property type="entry name" value="CHP00423"/>
    <property type="match status" value="1"/>
</dbReference>
<dbReference type="GO" id="GO:0009234">
    <property type="term" value="P:menaquinone biosynthetic process"/>
    <property type="evidence" value="ECO:0007669"/>
    <property type="project" value="UniProtKB-UniRule"/>
</dbReference>
<dbReference type="SFLD" id="SFLDF00343">
    <property type="entry name" value="aminofutalosine_synthase_(mqnE"/>
    <property type="match status" value="1"/>
</dbReference>
<dbReference type="NCBIfam" id="TIGR00423">
    <property type="entry name" value="CofH family radical SAM protein"/>
    <property type="match status" value="1"/>
</dbReference>
<dbReference type="SFLD" id="SFLDS00029">
    <property type="entry name" value="Radical_SAM"/>
    <property type="match status" value="1"/>
</dbReference>
<keyword evidence="6" id="KW-0474">Menaquinone biosynthesis</keyword>
<feature type="domain" description="Radical SAM core" evidence="9">
    <location>
        <begin position="62"/>
        <end position="291"/>
    </location>
</feature>